<reference evidence="2 3" key="1">
    <citation type="submission" date="2019-11" db="EMBL/GenBank/DDBJ databases">
        <authorList>
            <person name="Zheng R.K."/>
            <person name="Sun C.M."/>
        </authorList>
    </citation>
    <scope>NUCLEOTIDE SEQUENCE [LARGE SCALE GENOMIC DNA]</scope>
    <source>
        <strain evidence="2 3">SRB007</strain>
    </source>
</reference>
<gene>
    <name evidence="2" type="ORF">GM415_10100</name>
</gene>
<name>A0A6I6JJH4_9BACT</name>
<dbReference type="KEGG" id="psel:GM415_10100"/>
<dbReference type="Gene3D" id="1.10.3480.10">
    <property type="entry name" value="TorD-like"/>
    <property type="match status" value="1"/>
</dbReference>
<dbReference type="SUPFAM" id="SSF89155">
    <property type="entry name" value="TorD-like"/>
    <property type="match status" value="1"/>
</dbReference>
<dbReference type="Pfam" id="PF02613">
    <property type="entry name" value="Nitrate_red_del"/>
    <property type="match status" value="1"/>
</dbReference>
<proteinExistence type="predicted"/>
<keyword evidence="3" id="KW-1185">Reference proteome</keyword>
<dbReference type="AlphaFoldDB" id="A0A6I6JJH4"/>
<dbReference type="PANTHER" id="PTHR34227:SF12">
    <property type="entry name" value="CHAPERONE PROTEIN YCDY"/>
    <property type="match status" value="1"/>
</dbReference>
<dbReference type="InterPro" id="IPR050289">
    <property type="entry name" value="TorD/DmsD_chaperones"/>
</dbReference>
<dbReference type="PANTHER" id="PTHR34227">
    <property type="entry name" value="CHAPERONE PROTEIN YCDY"/>
    <property type="match status" value="1"/>
</dbReference>
<dbReference type="InterPro" id="IPR036411">
    <property type="entry name" value="TorD-like_sf"/>
</dbReference>
<evidence type="ECO:0000313" key="2">
    <source>
        <dbReference type="EMBL" id="QGY40462.1"/>
    </source>
</evidence>
<evidence type="ECO:0000313" key="3">
    <source>
        <dbReference type="Proteomes" id="UP000428328"/>
    </source>
</evidence>
<keyword evidence="1" id="KW-0143">Chaperone</keyword>
<protein>
    <submittedName>
        <fullName evidence="2">Cytoplasmic chaperone TorD family protein</fullName>
    </submittedName>
</protein>
<organism evidence="2 3">
    <name type="scientific">Pseudodesulfovibrio cashew</name>
    <dbReference type="NCBI Taxonomy" id="2678688"/>
    <lineage>
        <taxon>Bacteria</taxon>
        <taxon>Pseudomonadati</taxon>
        <taxon>Thermodesulfobacteriota</taxon>
        <taxon>Desulfovibrionia</taxon>
        <taxon>Desulfovibrionales</taxon>
        <taxon>Desulfovibrionaceae</taxon>
    </lineage>
</organism>
<evidence type="ECO:0000256" key="1">
    <source>
        <dbReference type="ARBA" id="ARBA00023186"/>
    </source>
</evidence>
<sequence length="184" mass="20168">MDNVIFSEQASALRDFFASVDAEDLRTASAGISRHFNLPMTGETDWREVEYDFNRLFVGPAAIPAPPYASAYAEKPQLMGKATLEVREAYRALGLEVPDMNATPDDHLAFELDAVTALGCEKDADEAVERLKAWFIGEHMNGWIPCFAAAVQEQSGVSEPVMLAVEALTRWLKSAQAEAGLIKS</sequence>
<dbReference type="RefSeq" id="WP_158947785.1">
    <property type="nucleotide sequence ID" value="NZ_CP046400.1"/>
</dbReference>
<dbReference type="EMBL" id="CP046400">
    <property type="protein sequence ID" value="QGY40462.1"/>
    <property type="molecule type" value="Genomic_DNA"/>
</dbReference>
<accession>A0A6I6JJH4</accession>
<dbReference type="Proteomes" id="UP000428328">
    <property type="component" value="Chromosome"/>
</dbReference>
<dbReference type="InterPro" id="IPR020945">
    <property type="entry name" value="DMSO/NO3_reduct_chaperone"/>
</dbReference>